<name>E0VDR1_PEDHC</name>
<dbReference type="InterPro" id="IPR036846">
    <property type="entry name" value="GM2-AP_sf"/>
</dbReference>
<protein>
    <submittedName>
        <fullName evidence="2 3">Uncharacterized protein</fullName>
    </submittedName>
</protein>
<dbReference type="KEGG" id="phu:Phum_PHUM123490"/>
<keyword evidence="1" id="KW-0732">Signal</keyword>
<reference evidence="2" key="2">
    <citation type="submission" date="2007-04" db="EMBL/GenBank/DDBJ databases">
        <title>The genome of the human body louse.</title>
        <authorList>
            <consortium name="The Human Body Louse Genome Consortium"/>
            <person name="Kirkness E."/>
            <person name="Walenz B."/>
            <person name="Hass B."/>
            <person name="Bruggner R."/>
            <person name="Strausberg R."/>
        </authorList>
    </citation>
    <scope>NUCLEOTIDE SEQUENCE</scope>
    <source>
        <strain evidence="2">USDA</strain>
    </source>
</reference>
<gene>
    <name evidence="3" type="primary">8238381</name>
    <name evidence="2" type="ORF">Phum_PHUM123490</name>
</gene>
<evidence type="ECO:0000313" key="2">
    <source>
        <dbReference type="EMBL" id="EEB11517.1"/>
    </source>
</evidence>
<evidence type="ECO:0000313" key="4">
    <source>
        <dbReference type="Proteomes" id="UP000009046"/>
    </source>
</evidence>
<dbReference type="Gene3D" id="2.70.220.10">
    <property type="entry name" value="Ganglioside GM2 activator"/>
    <property type="match status" value="1"/>
</dbReference>
<keyword evidence="4" id="KW-1185">Reference proteome</keyword>
<dbReference type="AlphaFoldDB" id="E0VDR1"/>
<dbReference type="EMBL" id="AAZO01001451">
    <property type="status" value="NOT_ANNOTATED_CDS"/>
    <property type="molecule type" value="Genomic_DNA"/>
</dbReference>
<dbReference type="GeneID" id="8238381"/>
<dbReference type="Proteomes" id="UP000009046">
    <property type="component" value="Unassembled WGS sequence"/>
</dbReference>
<dbReference type="InParanoid" id="E0VDR1"/>
<dbReference type="HOGENOM" id="CLU_2674067_0_0_1"/>
<dbReference type="EnsemblMetazoa" id="PHUM123490-RA">
    <property type="protein sequence ID" value="PHUM123490-PA"/>
    <property type="gene ID" value="PHUM123490"/>
</dbReference>
<dbReference type="RefSeq" id="XP_002424255.1">
    <property type="nucleotide sequence ID" value="XM_002424210.1"/>
</dbReference>
<proteinExistence type="predicted"/>
<evidence type="ECO:0000313" key="3">
    <source>
        <dbReference type="EnsemblMetazoa" id="PHUM123490-PA"/>
    </source>
</evidence>
<reference evidence="2" key="1">
    <citation type="submission" date="2007-04" db="EMBL/GenBank/DDBJ databases">
        <title>Annotation of Pediculus humanus corporis strain USDA.</title>
        <authorList>
            <person name="Kirkness E."/>
            <person name="Hannick L."/>
            <person name="Hass B."/>
            <person name="Bruggner R."/>
            <person name="Lawson D."/>
            <person name="Bidwell S."/>
            <person name="Joardar V."/>
            <person name="Caler E."/>
            <person name="Walenz B."/>
            <person name="Inman J."/>
            <person name="Schobel S."/>
            <person name="Galinsky K."/>
            <person name="Amedeo P."/>
            <person name="Strausberg R."/>
        </authorList>
    </citation>
    <scope>NUCLEOTIDE SEQUENCE</scope>
    <source>
        <strain evidence="2">USDA</strain>
    </source>
</reference>
<dbReference type="CTD" id="8238381"/>
<organism>
    <name type="scientific">Pediculus humanus subsp. corporis</name>
    <name type="common">Body louse</name>
    <dbReference type="NCBI Taxonomy" id="121224"/>
    <lineage>
        <taxon>Eukaryota</taxon>
        <taxon>Metazoa</taxon>
        <taxon>Ecdysozoa</taxon>
        <taxon>Arthropoda</taxon>
        <taxon>Hexapoda</taxon>
        <taxon>Insecta</taxon>
        <taxon>Pterygota</taxon>
        <taxon>Neoptera</taxon>
        <taxon>Paraneoptera</taxon>
        <taxon>Psocodea</taxon>
        <taxon>Troctomorpha</taxon>
        <taxon>Phthiraptera</taxon>
        <taxon>Anoplura</taxon>
        <taxon>Pediculidae</taxon>
        <taxon>Pediculus</taxon>
    </lineage>
</organism>
<dbReference type="EMBL" id="DS235083">
    <property type="protein sequence ID" value="EEB11517.1"/>
    <property type="molecule type" value="Genomic_DNA"/>
</dbReference>
<accession>E0VDR1</accession>
<sequence length="75" mass="8822">MIPFALRNIKIIIYHGHYAAKNFPINLKILPDWVENGFYKVKITVMKEKTRLLCLELSETLKFKKLTDKTKKNNG</sequence>
<evidence type="ECO:0000256" key="1">
    <source>
        <dbReference type="ARBA" id="ARBA00022729"/>
    </source>
</evidence>
<reference evidence="3" key="3">
    <citation type="submission" date="2020-05" db="UniProtKB">
        <authorList>
            <consortium name="EnsemblMetazoa"/>
        </authorList>
    </citation>
    <scope>IDENTIFICATION</scope>
    <source>
        <strain evidence="3">USDA</strain>
    </source>
</reference>
<dbReference type="VEuPathDB" id="VectorBase:PHUM123490"/>